<keyword evidence="1" id="KW-1133">Transmembrane helix</keyword>
<protein>
    <submittedName>
        <fullName evidence="2">Uncharacterized protein</fullName>
    </submittedName>
</protein>
<comment type="caution">
    <text evidence="2">The sequence shown here is derived from an EMBL/GenBank/DDBJ whole genome shotgun (WGS) entry which is preliminary data.</text>
</comment>
<evidence type="ECO:0000313" key="3">
    <source>
        <dbReference type="Proteomes" id="UP000657177"/>
    </source>
</evidence>
<dbReference type="Proteomes" id="UP000657177">
    <property type="component" value="Unassembled WGS sequence"/>
</dbReference>
<sequence>MGKRVTAIDLREDGFSIVEMVGGRKGPYLKTFVGETWESSHPGERSRQLTKVFARQRIGRKRIVAALPLSLGRWIRLRLPALSGDALEKAVALSLQEQSQWSATEAIFGFQARKMGEQMQIDAFVFPEPAVQSRFDLLKNAGLNLRYFVPRPFGVINYLLFYPVRMPENEVAACLDFSTQETEITFFDREGLILLRSFPNPLKAENQYDTSALAGELRLVQLKLRHDGKLLTRCYLSGWMSGLNLEELTPAVTAHLGVEDGATGYLPPAGLLSVIGREGSKTPGALTTIGLALEGLGYTPALRLYPDDAEARRKRMRLSRVAAGLSVLFLLGGFYFQYSARQRNKMIISEKARLAQSVEARLTRYENLWSNRVPSLRFFTEWEKIAPEGTVITALVIEGNEVKEVSGYTPSFSTLYQRLLSSPSLRNLRIRGGIRKHSEGLEAFRLSGPMGEGN</sequence>
<reference evidence="2" key="1">
    <citation type="submission" date="2020-06" db="EMBL/GenBank/DDBJ databases">
        <title>Novel chitinolytic bacterium.</title>
        <authorList>
            <person name="Ungkulpasvich U."/>
            <person name="Kosugi A."/>
            <person name="Uke A."/>
        </authorList>
    </citation>
    <scope>NUCLEOTIDE SEQUENCE</scope>
    <source>
        <strain evidence="2">UUS1-1</strain>
    </source>
</reference>
<keyword evidence="1" id="KW-0472">Membrane</keyword>
<organism evidence="2 3">
    <name type="scientific">Capillibacterium thermochitinicola</name>
    <dbReference type="NCBI Taxonomy" id="2699427"/>
    <lineage>
        <taxon>Bacteria</taxon>
        <taxon>Bacillati</taxon>
        <taxon>Bacillota</taxon>
        <taxon>Capillibacterium</taxon>
    </lineage>
</organism>
<keyword evidence="3" id="KW-1185">Reference proteome</keyword>
<evidence type="ECO:0000256" key="1">
    <source>
        <dbReference type="SAM" id="Phobius"/>
    </source>
</evidence>
<evidence type="ECO:0000313" key="2">
    <source>
        <dbReference type="EMBL" id="MBA2133371.1"/>
    </source>
</evidence>
<dbReference type="Gene3D" id="3.30.1490.300">
    <property type="match status" value="1"/>
</dbReference>
<keyword evidence="1" id="KW-0812">Transmembrane</keyword>
<name>A0A8J6HSJ9_9FIRM</name>
<dbReference type="EMBL" id="JAAKDE010000014">
    <property type="protein sequence ID" value="MBA2133371.1"/>
    <property type="molecule type" value="Genomic_DNA"/>
</dbReference>
<dbReference type="RefSeq" id="WP_181339840.1">
    <property type="nucleotide sequence ID" value="NZ_JAAKDE010000014.1"/>
</dbReference>
<dbReference type="AlphaFoldDB" id="A0A8J6HSJ9"/>
<feature type="transmembrane region" description="Helical" evidence="1">
    <location>
        <begin position="321"/>
        <end position="338"/>
    </location>
</feature>
<gene>
    <name evidence="2" type="ORF">G5B42_07415</name>
</gene>
<dbReference type="Gene3D" id="3.30.420.40">
    <property type="match status" value="2"/>
</dbReference>
<accession>A0A8J6HSJ9</accession>
<proteinExistence type="predicted"/>